<dbReference type="KEGG" id="bmx:BMS_0329"/>
<accession>E1X3F8</accession>
<feature type="transmembrane region" description="Helical" evidence="5">
    <location>
        <begin position="321"/>
        <end position="340"/>
    </location>
</feature>
<keyword evidence="3 5" id="KW-1133">Transmembrane helix</keyword>
<dbReference type="PATRIC" id="fig|862908.3.peg.317"/>
<gene>
    <name evidence="7" type="ordered locus">BMS_0329</name>
</gene>
<dbReference type="InterPro" id="IPR051533">
    <property type="entry name" value="WaaL-like"/>
</dbReference>
<dbReference type="EMBL" id="FQ312005">
    <property type="protein sequence ID" value="CBW25253.1"/>
    <property type="molecule type" value="Genomic_DNA"/>
</dbReference>
<feature type="domain" description="O-antigen ligase-related" evidence="6">
    <location>
        <begin position="196"/>
        <end position="332"/>
    </location>
</feature>
<dbReference type="Pfam" id="PF04932">
    <property type="entry name" value="Wzy_C"/>
    <property type="match status" value="1"/>
</dbReference>
<evidence type="ECO:0000259" key="6">
    <source>
        <dbReference type="Pfam" id="PF04932"/>
    </source>
</evidence>
<feature type="transmembrane region" description="Helical" evidence="5">
    <location>
        <begin position="55"/>
        <end position="77"/>
    </location>
</feature>
<feature type="transmembrane region" description="Helical" evidence="5">
    <location>
        <begin position="231"/>
        <end position="249"/>
    </location>
</feature>
<dbReference type="eggNOG" id="COG3307">
    <property type="taxonomic scope" value="Bacteria"/>
</dbReference>
<evidence type="ECO:0000256" key="2">
    <source>
        <dbReference type="ARBA" id="ARBA00022692"/>
    </source>
</evidence>
<feature type="transmembrane region" description="Helical" evidence="5">
    <location>
        <begin position="119"/>
        <end position="142"/>
    </location>
</feature>
<dbReference type="Proteomes" id="UP000008963">
    <property type="component" value="Chromosome"/>
</dbReference>
<dbReference type="HOGENOM" id="CLU_621011_0_0_7"/>
<feature type="transmembrane region" description="Helical" evidence="5">
    <location>
        <begin position="195"/>
        <end position="224"/>
    </location>
</feature>
<evidence type="ECO:0000256" key="4">
    <source>
        <dbReference type="ARBA" id="ARBA00023136"/>
    </source>
</evidence>
<feature type="transmembrane region" description="Helical" evidence="5">
    <location>
        <begin position="352"/>
        <end position="371"/>
    </location>
</feature>
<evidence type="ECO:0000313" key="7">
    <source>
        <dbReference type="EMBL" id="CBW25253.1"/>
    </source>
</evidence>
<evidence type="ECO:0000313" key="8">
    <source>
        <dbReference type="Proteomes" id="UP000008963"/>
    </source>
</evidence>
<dbReference type="STRING" id="862908.BMS_0329"/>
<dbReference type="PANTHER" id="PTHR37422:SF13">
    <property type="entry name" value="LIPOPOLYSACCHARIDE BIOSYNTHESIS PROTEIN PA4999-RELATED"/>
    <property type="match status" value="1"/>
</dbReference>
<dbReference type="AlphaFoldDB" id="E1X3F8"/>
<evidence type="ECO:0000256" key="5">
    <source>
        <dbReference type="SAM" id="Phobius"/>
    </source>
</evidence>
<proteinExistence type="predicted"/>
<reference evidence="8" key="1">
    <citation type="journal article" date="2013" name="ISME J.">
        <title>A small predatory core genome in the divergent marine Bacteriovorax marinus SJ and the terrestrial Bdellovibrio bacteriovorus.</title>
        <authorList>
            <person name="Crossman L.C."/>
            <person name="Chen H."/>
            <person name="Cerdeno-Tarraga A.M."/>
            <person name="Brooks K."/>
            <person name="Quail M.A."/>
            <person name="Pineiro S.A."/>
            <person name="Hobley L."/>
            <person name="Sockett R.E."/>
            <person name="Bentley S.D."/>
            <person name="Parkhill J."/>
            <person name="Williams H.N."/>
            <person name="Stine O.C."/>
        </authorList>
    </citation>
    <scope>NUCLEOTIDE SEQUENCE [LARGE SCALE GENOMIC DNA]</scope>
    <source>
        <strain evidence="8">ATCC BAA-682 / DSM 15412 / SJ</strain>
    </source>
</reference>
<organism evidence="7 8">
    <name type="scientific">Halobacteriovorax marinus (strain ATCC BAA-682 / DSM 15412 / SJ)</name>
    <name type="common">Bacteriovorax marinus</name>
    <dbReference type="NCBI Taxonomy" id="862908"/>
    <lineage>
        <taxon>Bacteria</taxon>
        <taxon>Pseudomonadati</taxon>
        <taxon>Bdellovibrionota</taxon>
        <taxon>Bacteriovoracia</taxon>
        <taxon>Bacteriovoracales</taxon>
        <taxon>Halobacteriovoraceae</taxon>
        <taxon>Halobacteriovorax</taxon>
    </lineage>
</organism>
<keyword evidence="4 5" id="KW-0472">Membrane</keyword>
<protein>
    <submittedName>
        <fullName evidence="7">Membrane protein</fullName>
    </submittedName>
</protein>
<dbReference type="GO" id="GO:0016020">
    <property type="term" value="C:membrane"/>
    <property type="evidence" value="ECO:0007669"/>
    <property type="project" value="UniProtKB-SubCell"/>
</dbReference>
<feature type="transmembrane region" description="Helical" evidence="5">
    <location>
        <begin position="89"/>
        <end position="107"/>
    </location>
</feature>
<sequence>MHKISLKLTYASLFILAVGIFTSVSISAISHVLLIIPGVYFFYKDFIKKEKPIELSGSSVFLLLMIGSIILSVIFNLDILENPLKNLFKIKYFIIPWLGVFAVQRLIDEDLSPKKKNILINTFLIATTVATISGLIGLYTGFNPIKMKSACHSTRACGLYGMYMTYGYGVSLFAVLMTSLVFLKKNIVNRPLLYIATLFGLVGTVLSFARGGWLGYIAGVGAFFFKKNIKVFLVSIVVLITLVTTAFFTSSTVKDMVSNRSTSNDQRIAFYLTAYAAFKERPLFGWGYRNFEPNVKEIKKKYNIAYPDFGGHAHNNILEHLASTGIVGFICTLGFFVTWLMESYKRKDLTGILTFPFVVSFLTSGLFQYTFGDGENLFLLMGVWTIFRLKKCSSEGTP</sequence>
<dbReference type="InterPro" id="IPR007016">
    <property type="entry name" value="O-antigen_ligase-rel_domated"/>
</dbReference>
<evidence type="ECO:0000256" key="1">
    <source>
        <dbReference type="ARBA" id="ARBA00004141"/>
    </source>
</evidence>
<feature type="transmembrane region" description="Helical" evidence="5">
    <location>
        <begin position="163"/>
        <end position="183"/>
    </location>
</feature>
<comment type="subcellular location">
    <subcellularLocation>
        <location evidence="1">Membrane</location>
        <topology evidence="1">Multi-pass membrane protein</topology>
    </subcellularLocation>
</comment>
<keyword evidence="8" id="KW-1185">Reference proteome</keyword>
<dbReference type="PANTHER" id="PTHR37422">
    <property type="entry name" value="TEICHURONIC ACID BIOSYNTHESIS PROTEIN TUAE"/>
    <property type="match status" value="1"/>
</dbReference>
<dbReference type="RefSeq" id="WP_014243041.1">
    <property type="nucleotide sequence ID" value="NC_016620.1"/>
</dbReference>
<name>E1X3F8_HALMS</name>
<evidence type="ECO:0000256" key="3">
    <source>
        <dbReference type="ARBA" id="ARBA00022989"/>
    </source>
</evidence>
<dbReference type="OrthoDB" id="5293382at2"/>
<feature type="transmembrane region" description="Helical" evidence="5">
    <location>
        <begin position="12"/>
        <end position="43"/>
    </location>
</feature>
<keyword evidence="2 5" id="KW-0812">Transmembrane</keyword>